<dbReference type="Proteomes" id="UP000314294">
    <property type="component" value="Unassembled WGS sequence"/>
</dbReference>
<organism evidence="2 3">
    <name type="scientific">Liparis tanakae</name>
    <name type="common">Tanaka's snailfish</name>
    <dbReference type="NCBI Taxonomy" id="230148"/>
    <lineage>
        <taxon>Eukaryota</taxon>
        <taxon>Metazoa</taxon>
        <taxon>Chordata</taxon>
        <taxon>Craniata</taxon>
        <taxon>Vertebrata</taxon>
        <taxon>Euteleostomi</taxon>
        <taxon>Actinopterygii</taxon>
        <taxon>Neopterygii</taxon>
        <taxon>Teleostei</taxon>
        <taxon>Neoteleostei</taxon>
        <taxon>Acanthomorphata</taxon>
        <taxon>Eupercaria</taxon>
        <taxon>Perciformes</taxon>
        <taxon>Cottioidei</taxon>
        <taxon>Cottales</taxon>
        <taxon>Liparidae</taxon>
        <taxon>Liparis</taxon>
    </lineage>
</organism>
<reference evidence="2 3" key="1">
    <citation type="submission" date="2019-03" db="EMBL/GenBank/DDBJ databases">
        <title>First draft genome of Liparis tanakae, snailfish: a comprehensive survey of snailfish specific genes.</title>
        <authorList>
            <person name="Kim W."/>
            <person name="Song I."/>
            <person name="Jeong J.-H."/>
            <person name="Kim D."/>
            <person name="Kim S."/>
            <person name="Ryu S."/>
            <person name="Song J.Y."/>
            <person name="Lee S.K."/>
        </authorList>
    </citation>
    <scope>NUCLEOTIDE SEQUENCE [LARGE SCALE GENOMIC DNA]</scope>
    <source>
        <tissue evidence="2">Muscle</tissue>
    </source>
</reference>
<dbReference type="AlphaFoldDB" id="A0A4Z2GHT6"/>
<feature type="region of interest" description="Disordered" evidence="1">
    <location>
        <begin position="92"/>
        <end position="155"/>
    </location>
</feature>
<comment type="caution">
    <text evidence="2">The sequence shown here is derived from an EMBL/GenBank/DDBJ whole genome shotgun (WGS) entry which is preliminary data.</text>
</comment>
<feature type="region of interest" description="Disordered" evidence="1">
    <location>
        <begin position="1"/>
        <end position="24"/>
    </location>
</feature>
<protein>
    <submittedName>
        <fullName evidence="2">Uncharacterized protein</fullName>
    </submittedName>
</protein>
<evidence type="ECO:0000256" key="1">
    <source>
        <dbReference type="SAM" id="MobiDB-lite"/>
    </source>
</evidence>
<feature type="compositionally biased region" description="Basic and acidic residues" evidence="1">
    <location>
        <begin position="92"/>
        <end position="110"/>
    </location>
</feature>
<name>A0A4Z2GHT6_9TELE</name>
<keyword evidence="3" id="KW-1185">Reference proteome</keyword>
<dbReference type="EMBL" id="SRLO01000526">
    <property type="protein sequence ID" value="TNN53117.1"/>
    <property type="molecule type" value="Genomic_DNA"/>
</dbReference>
<proteinExistence type="predicted"/>
<evidence type="ECO:0000313" key="2">
    <source>
        <dbReference type="EMBL" id="TNN53117.1"/>
    </source>
</evidence>
<accession>A0A4Z2GHT6</accession>
<feature type="compositionally biased region" description="Basic and acidic residues" evidence="1">
    <location>
        <begin position="142"/>
        <end position="155"/>
    </location>
</feature>
<evidence type="ECO:0000313" key="3">
    <source>
        <dbReference type="Proteomes" id="UP000314294"/>
    </source>
</evidence>
<gene>
    <name evidence="2" type="ORF">EYF80_036699</name>
</gene>
<sequence length="155" mass="18027">MTAQRPPPAPRHRPAGQSQPGVDMRRYPVLHFVDQSEIRSHNHAPEPCPRTNGVSCAMYGEREAANQTADVIPGALQQLAAGLGLQLLQEVREERTMRREPRGENHETRFTRINTQDCPQRSERTRKRTRKRTGSEQEENQEENREENRKRRLRE</sequence>